<evidence type="ECO:0000259" key="2">
    <source>
        <dbReference type="SMART" id="SM00903"/>
    </source>
</evidence>
<keyword evidence="1" id="KW-0560">Oxidoreductase</keyword>
<evidence type="ECO:0000313" key="3">
    <source>
        <dbReference type="EMBL" id="CAK7901645.1"/>
    </source>
</evidence>
<dbReference type="Pfam" id="PF01613">
    <property type="entry name" value="Flavin_Reduct"/>
    <property type="match status" value="1"/>
</dbReference>
<dbReference type="EMBL" id="OZ004255">
    <property type="protein sequence ID" value="CAK7901645.1"/>
    <property type="molecule type" value="Genomic_DNA"/>
</dbReference>
<organism evidence="3 4">
    <name type="scientific">[Candida] anglica</name>
    <dbReference type="NCBI Taxonomy" id="148631"/>
    <lineage>
        <taxon>Eukaryota</taxon>
        <taxon>Fungi</taxon>
        <taxon>Dikarya</taxon>
        <taxon>Ascomycota</taxon>
        <taxon>Saccharomycotina</taxon>
        <taxon>Pichiomycetes</taxon>
        <taxon>Debaryomycetaceae</taxon>
        <taxon>Kurtzmaniella</taxon>
    </lineage>
</organism>
<reference evidence="3 4" key="1">
    <citation type="submission" date="2024-01" db="EMBL/GenBank/DDBJ databases">
        <authorList>
            <consortium name="Genoscope - CEA"/>
            <person name="William W."/>
        </authorList>
    </citation>
    <scope>NUCLEOTIDE SEQUENCE [LARGE SCALE GENOMIC DNA]</scope>
    <source>
        <strain evidence="3 4">29B2s-10</strain>
    </source>
</reference>
<gene>
    <name evidence="3" type="ORF">CAAN4_C12992</name>
</gene>
<evidence type="ECO:0000313" key="4">
    <source>
        <dbReference type="Proteomes" id="UP001497600"/>
    </source>
</evidence>
<protein>
    <recommendedName>
        <fullName evidence="2">Flavin reductase like domain-containing protein</fullName>
    </recommendedName>
</protein>
<dbReference type="InterPro" id="IPR002563">
    <property type="entry name" value="Flavin_Rdtase-like_dom"/>
</dbReference>
<dbReference type="Gene3D" id="2.30.110.10">
    <property type="entry name" value="Electron Transport, Fmn-binding Protein, Chain A"/>
    <property type="match status" value="1"/>
</dbReference>
<dbReference type="SMART" id="SM00903">
    <property type="entry name" value="Flavin_Reduct"/>
    <property type="match status" value="1"/>
</dbReference>
<dbReference type="Proteomes" id="UP001497600">
    <property type="component" value="Chromosome C"/>
</dbReference>
<feature type="domain" description="Flavin reductase like" evidence="2">
    <location>
        <begin position="21"/>
        <end position="204"/>
    </location>
</feature>
<dbReference type="InterPro" id="IPR012349">
    <property type="entry name" value="Split_barrel_FMN-bd"/>
</dbReference>
<dbReference type="PANTHER" id="PTHR30466">
    <property type="entry name" value="FLAVIN REDUCTASE"/>
    <property type="match status" value="1"/>
</dbReference>
<proteinExistence type="predicted"/>
<name>A0ABP0ECM9_9ASCO</name>
<sequence length="212" mass="23918">MAFRISLRSYSVLQNEFKDSMSRIGCQAMILTAGQKSNARGSLHGMTLSSTCSLSVYPKPLLQFNLHLPSYTSQNLHESKLLALHVLPPSANAVKLGRIFANGVKRPPQSNQLPDNEDGDLFHEKTTPFTNLETKEWNFHTIENVNIPILQEAERVFICKKNEVFEVDKHEIWVVEVLDILKPRAELAEGLSGGLLYHNRNFHKVGPILTED</sequence>
<dbReference type="SUPFAM" id="SSF50475">
    <property type="entry name" value="FMN-binding split barrel"/>
    <property type="match status" value="1"/>
</dbReference>
<dbReference type="PANTHER" id="PTHR30466:SF1">
    <property type="entry name" value="FMN REDUCTASE (NADH) RUTF"/>
    <property type="match status" value="1"/>
</dbReference>
<keyword evidence="4" id="KW-1185">Reference proteome</keyword>
<accession>A0ABP0ECM9</accession>
<dbReference type="InterPro" id="IPR050268">
    <property type="entry name" value="NADH-dep_flavin_reductase"/>
</dbReference>
<evidence type="ECO:0000256" key="1">
    <source>
        <dbReference type="ARBA" id="ARBA00023002"/>
    </source>
</evidence>